<feature type="non-terminal residue" evidence="2">
    <location>
        <position position="1"/>
    </location>
</feature>
<evidence type="ECO:0000256" key="1">
    <source>
        <dbReference type="SAM" id="MobiDB-lite"/>
    </source>
</evidence>
<dbReference type="EMBL" id="QJKJ01000892">
    <property type="protein sequence ID" value="RDY10198.1"/>
    <property type="molecule type" value="Genomic_DNA"/>
</dbReference>
<evidence type="ECO:0000313" key="2">
    <source>
        <dbReference type="EMBL" id="RDY10198.1"/>
    </source>
</evidence>
<reference evidence="2" key="1">
    <citation type="submission" date="2018-05" db="EMBL/GenBank/DDBJ databases">
        <title>Draft genome of Mucuna pruriens seed.</title>
        <authorList>
            <person name="Nnadi N.E."/>
            <person name="Vos R."/>
            <person name="Hasami M.H."/>
            <person name="Devisetty U.K."/>
            <person name="Aguiy J.C."/>
        </authorList>
    </citation>
    <scope>NUCLEOTIDE SEQUENCE [LARGE SCALE GENOMIC DNA]</scope>
    <source>
        <strain evidence="2">JCA_2017</strain>
    </source>
</reference>
<dbReference type="OrthoDB" id="1747743at2759"/>
<dbReference type="Proteomes" id="UP000257109">
    <property type="component" value="Unassembled WGS sequence"/>
</dbReference>
<keyword evidence="3" id="KW-1185">Reference proteome</keyword>
<organism evidence="2 3">
    <name type="scientific">Mucuna pruriens</name>
    <name type="common">Velvet bean</name>
    <name type="synonym">Dolichos pruriens</name>
    <dbReference type="NCBI Taxonomy" id="157652"/>
    <lineage>
        <taxon>Eukaryota</taxon>
        <taxon>Viridiplantae</taxon>
        <taxon>Streptophyta</taxon>
        <taxon>Embryophyta</taxon>
        <taxon>Tracheophyta</taxon>
        <taxon>Spermatophyta</taxon>
        <taxon>Magnoliopsida</taxon>
        <taxon>eudicotyledons</taxon>
        <taxon>Gunneridae</taxon>
        <taxon>Pentapetalae</taxon>
        <taxon>rosids</taxon>
        <taxon>fabids</taxon>
        <taxon>Fabales</taxon>
        <taxon>Fabaceae</taxon>
        <taxon>Papilionoideae</taxon>
        <taxon>50 kb inversion clade</taxon>
        <taxon>NPAAA clade</taxon>
        <taxon>indigoferoid/millettioid clade</taxon>
        <taxon>Phaseoleae</taxon>
        <taxon>Mucuna</taxon>
    </lineage>
</organism>
<gene>
    <name evidence="2" type="ORF">CR513_05329</name>
</gene>
<feature type="compositionally biased region" description="Basic residues" evidence="1">
    <location>
        <begin position="87"/>
        <end position="102"/>
    </location>
</feature>
<dbReference type="PANTHER" id="PTHR35046">
    <property type="entry name" value="ZINC KNUCKLE (CCHC-TYPE) FAMILY PROTEIN"/>
    <property type="match status" value="1"/>
</dbReference>
<proteinExistence type="predicted"/>
<accession>A0A371I575</accession>
<dbReference type="PANTHER" id="PTHR35046:SF9">
    <property type="entry name" value="RNA-DIRECTED DNA POLYMERASE"/>
    <property type="match status" value="1"/>
</dbReference>
<protein>
    <submittedName>
        <fullName evidence="2">Uncharacterized protein</fullName>
    </submittedName>
</protein>
<feature type="region of interest" description="Disordered" evidence="1">
    <location>
        <begin position="78"/>
        <end position="117"/>
    </location>
</feature>
<sequence>MSLAFTLEKYVDEVMCDVVPMEATHILLSKSWQFDRKVTHDGDSNRFYFVHLGEKVVLKHLSPREIYEDQINMRIKREEKRKEKEKAKKAKEKKKREKKKEKSKTNIEKKKEVRGKL</sequence>
<comment type="caution">
    <text evidence="2">The sequence shown here is derived from an EMBL/GenBank/DDBJ whole genome shotgun (WGS) entry which is preliminary data.</text>
</comment>
<feature type="compositionally biased region" description="Basic and acidic residues" evidence="1">
    <location>
        <begin position="103"/>
        <end position="117"/>
    </location>
</feature>
<dbReference type="AlphaFoldDB" id="A0A371I575"/>
<name>A0A371I575_MUCPR</name>
<evidence type="ECO:0000313" key="3">
    <source>
        <dbReference type="Proteomes" id="UP000257109"/>
    </source>
</evidence>